<dbReference type="InterPro" id="IPR000835">
    <property type="entry name" value="HTH_MarR-typ"/>
</dbReference>
<reference evidence="6 8" key="1">
    <citation type="submission" date="2017-09" db="EMBL/GenBank/DDBJ databases">
        <title>Genomics of the genus Arcobacter.</title>
        <authorList>
            <person name="Perez-Cataluna A."/>
            <person name="Figueras M.J."/>
            <person name="Salas-Masso N."/>
        </authorList>
    </citation>
    <scope>NUCLEOTIDE SEQUENCE [LARGE SCALE GENOMIC DNA]</scope>
    <source>
        <strain evidence="6 8">CECT 7837</strain>
    </source>
</reference>
<dbReference type="PROSITE" id="PS50995">
    <property type="entry name" value="HTH_MARR_2"/>
    <property type="match status" value="1"/>
</dbReference>
<sequence length="141" mass="16229">MAYELQKSLGFKINQAANKINNKFTHLLNQFDIAPEQRATLEIIKYEKDVNQTKIAHILGKDKTTISRTLATLEKKKFILKKQIDKRTNLIELTKLGNEILEKSATQVKEFRTTLFSNLENEEVNVLVNLLEKVASNVEEL</sequence>
<dbReference type="InterPro" id="IPR036388">
    <property type="entry name" value="WH-like_DNA-bd_sf"/>
</dbReference>
<dbReference type="Proteomes" id="UP000290588">
    <property type="component" value="Unassembled WGS sequence"/>
</dbReference>
<dbReference type="InterPro" id="IPR036390">
    <property type="entry name" value="WH_DNA-bd_sf"/>
</dbReference>
<evidence type="ECO:0000313" key="7">
    <source>
        <dbReference type="Proteomes" id="UP000262582"/>
    </source>
</evidence>
<dbReference type="EMBL" id="NXIG01000001">
    <property type="protein sequence ID" value="RXI32846.1"/>
    <property type="molecule type" value="Genomic_DNA"/>
</dbReference>
<dbReference type="GO" id="GO:0003677">
    <property type="term" value="F:DNA binding"/>
    <property type="evidence" value="ECO:0007669"/>
    <property type="project" value="UniProtKB-KW"/>
</dbReference>
<evidence type="ECO:0000259" key="4">
    <source>
        <dbReference type="PROSITE" id="PS50995"/>
    </source>
</evidence>
<evidence type="ECO:0000313" key="5">
    <source>
        <dbReference type="EMBL" id="AXX96392.1"/>
    </source>
</evidence>
<keyword evidence="7" id="KW-1185">Reference proteome</keyword>
<organism evidence="6 8">
    <name type="scientific">Arcobacter ellisii</name>
    <dbReference type="NCBI Taxonomy" id="913109"/>
    <lineage>
        <taxon>Bacteria</taxon>
        <taxon>Pseudomonadati</taxon>
        <taxon>Campylobacterota</taxon>
        <taxon>Epsilonproteobacteria</taxon>
        <taxon>Campylobacterales</taxon>
        <taxon>Arcobacteraceae</taxon>
        <taxon>Arcobacter</taxon>
    </lineage>
</organism>
<dbReference type="Proteomes" id="UP000262582">
    <property type="component" value="Chromosome"/>
</dbReference>
<keyword evidence="3" id="KW-0804">Transcription</keyword>
<dbReference type="PRINTS" id="PR00598">
    <property type="entry name" value="HTHMARR"/>
</dbReference>
<dbReference type="AlphaFoldDB" id="A0A347UC14"/>
<gene>
    <name evidence="5" type="ORF">AELL_2793</name>
    <name evidence="6" type="ORF">CP962_00130</name>
</gene>
<keyword evidence="2" id="KW-0238">DNA-binding</keyword>
<proteinExistence type="predicted"/>
<evidence type="ECO:0000256" key="2">
    <source>
        <dbReference type="ARBA" id="ARBA00023125"/>
    </source>
</evidence>
<dbReference type="RefSeq" id="WP_118918526.1">
    <property type="nucleotide sequence ID" value="NZ_CP032097.1"/>
</dbReference>
<dbReference type="Pfam" id="PF01047">
    <property type="entry name" value="MarR"/>
    <property type="match status" value="1"/>
</dbReference>
<dbReference type="EMBL" id="CP032097">
    <property type="protein sequence ID" value="AXX96392.1"/>
    <property type="molecule type" value="Genomic_DNA"/>
</dbReference>
<dbReference type="KEGG" id="aell:AELL_2793"/>
<name>A0A347UC14_9BACT</name>
<dbReference type="Gene3D" id="1.10.10.10">
    <property type="entry name" value="Winged helix-like DNA-binding domain superfamily/Winged helix DNA-binding domain"/>
    <property type="match status" value="1"/>
</dbReference>
<keyword evidence="1" id="KW-0805">Transcription regulation</keyword>
<dbReference type="PANTHER" id="PTHR42756">
    <property type="entry name" value="TRANSCRIPTIONAL REGULATOR, MARR"/>
    <property type="match status" value="1"/>
</dbReference>
<feature type="domain" description="HTH marR-type" evidence="4">
    <location>
        <begin position="6"/>
        <end position="136"/>
    </location>
</feature>
<dbReference type="SMART" id="SM00347">
    <property type="entry name" value="HTH_MARR"/>
    <property type="match status" value="1"/>
</dbReference>
<accession>A0A347UC14</accession>
<dbReference type="OrthoDB" id="5348575at2"/>
<evidence type="ECO:0000256" key="3">
    <source>
        <dbReference type="ARBA" id="ARBA00023163"/>
    </source>
</evidence>
<dbReference type="PANTHER" id="PTHR42756:SF1">
    <property type="entry name" value="TRANSCRIPTIONAL REPRESSOR OF EMRAB OPERON"/>
    <property type="match status" value="1"/>
</dbReference>
<dbReference type="SUPFAM" id="SSF46785">
    <property type="entry name" value="Winged helix' DNA-binding domain"/>
    <property type="match status" value="1"/>
</dbReference>
<evidence type="ECO:0000313" key="8">
    <source>
        <dbReference type="Proteomes" id="UP000290588"/>
    </source>
</evidence>
<dbReference type="GO" id="GO:0003700">
    <property type="term" value="F:DNA-binding transcription factor activity"/>
    <property type="evidence" value="ECO:0007669"/>
    <property type="project" value="InterPro"/>
</dbReference>
<reference evidence="5 7" key="2">
    <citation type="submission" date="2018-08" db="EMBL/GenBank/DDBJ databases">
        <title>Complete genome of the Arcobacter ellisii type strain LMG 26155.</title>
        <authorList>
            <person name="Miller W.G."/>
            <person name="Yee E."/>
            <person name="Bono J.L."/>
        </authorList>
    </citation>
    <scope>NUCLEOTIDE SEQUENCE [LARGE SCALE GENOMIC DNA]</scope>
    <source>
        <strain evidence="5 7">LMG 26155</strain>
    </source>
</reference>
<evidence type="ECO:0000256" key="1">
    <source>
        <dbReference type="ARBA" id="ARBA00023015"/>
    </source>
</evidence>
<protein>
    <submittedName>
        <fullName evidence="5">Transcriptional regulator, MarR family</fullName>
    </submittedName>
</protein>
<evidence type="ECO:0000313" key="6">
    <source>
        <dbReference type="EMBL" id="RXI32846.1"/>
    </source>
</evidence>